<name>A0AAD5V450_9APHY</name>
<dbReference type="EMBL" id="JANAWD010000299">
    <property type="protein sequence ID" value="KAJ3481872.1"/>
    <property type="molecule type" value="Genomic_DNA"/>
</dbReference>
<dbReference type="Proteomes" id="UP001212997">
    <property type="component" value="Unassembled WGS sequence"/>
</dbReference>
<dbReference type="AlphaFoldDB" id="A0AAD5V450"/>
<evidence type="ECO:0000313" key="3">
    <source>
        <dbReference type="Proteomes" id="UP001212997"/>
    </source>
</evidence>
<keyword evidence="3" id="KW-1185">Reference proteome</keyword>
<organism evidence="2 3">
    <name type="scientific">Meripilus lineatus</name>
    <dbReference type="NCBI Taxonomy" id="2056292"/>
    <lineage>
        <taxon>Eukaryota</taxon>
        <taxon>Fungi</taxon>
        <taxon>Dikarya</taxon>
        <taxon>Basidiomycota</taxon>
        <taxon>Agaricomycotina</taxon>
        <taxon>Agaricomycetes</taxon>
        <taxon>Polyporales</taxon>
        <taxon>Meripilaceae</taxon>
        <taxon>Meripilus</taxon>
    </lineage>
</organism>
<proteinExistence type="predicted"/>
<gene>
    <name evidence="2" type="ORF">NLI96_g7366</name>
</gene>
<feature type="region of interest" description="Disordered" evidence="1">
    <location>
        <begin position="30"/>
        <end position="54"/>
    </location>
</feature>
<evidence type="ECO:0000256" key="1">
    <source>
        <dbReference type="SAM" id="MobiDB-lite"/>
    </source>
</evidence>
<evidence type="ECO:0000313" key="2">
    <source>
        <dbReference type="EMBL" id="KAJ3481872.1"/>
    </source>
</evidence>
<feature type="compositionally biased region" description="Acidic residues" evidence="1">
    <location>
        <begin position="35"/>
        <end position="51"/>
    </location>
</feature>
<protein>
    <submittedName>
        <fullName evidence="2">Uncharacterized protein</fullName>
    </submittedName>
</protein>
<reference evidence="2" key="1">
    <citation type="submission" date="2022-07" db="EMBL/GenBank/DDBJ databases">
        <title>Genome Sequence of Physisporinus lineatus.</title>
        <authorList>
            <person name="Buettner E."/>
        </authorList>
    </citation>
    <scope>NUCLEOTIDE SEQUENCE</scope>
    <source>
        <strain evidence="2">VT162</strain>
    </source>
</reference>
<comment type="caution">
    <text evidence="2">The sequence shown here is derived from an EMBL/GenBank/DDBJ whole genome shotgun (WGS) entry which is preliminary data.</text>
</comment>
<sequence length="336" mass="38593">MTQLTELVHILYLYSVFKRGKYLSVQGQGWYHQDDSDDEESEVEEPEPDLEETVKNQKPARVLDSLINHDMPLIFHCAIARVLVRNEDEVFAVSSYLPDPEQDSDGGSSVILCVATEGSNPISEDVTKYLEKTWEMLQGISRSDFARGRSTKGVAHRIVPDDILPLWNGVIYHIFWRCYPKFRSTILGDCNKAKEFSATMRRRIPQPGDSSTTTTTTTSDLKQLPHLLALLDVIDEVLEILEANEPGSPVSDRESEQLVFEVLVKGDERWRWTELESLAQWQSIYETDIRISLQGSYILGRLPTFHHNNSNRRLRREERENMELPGLRYEAIQAIL</sequence>
<accession>A0AAD5V450</accession>